<sequence>MASSKYNTPNYLQISKEKFIMPWAYRTQGTIDPQPSIDDLSEEYINTRHSETFPYDEQDQQILYGKNERKEKRGSGASSASHGRRKGRERKGRKSITTSIKSDKRFSIGTDVGLPISDFHNFGFSTGAFNLELWWYKSTRASRLNAFFILVLLLIALIHAFGGIYFIISHLLSSSNTNPYVCTTGECQDAANWMKQTMDMDVEPCDNFYEFVCGNTVELNDEVNVFIHYINAPGYKIQFGQNSILGKK</sequence>
<protein>
    <submittedName>
        <fullName evidence="3">Uncharacterized protein</fullName>
    </submittedName>
</protein>
<dbReference type="PROSITE" id="PS51885">
    <property type="entry name" value="NEPRILYSIN"/>
    <property type="match status" value="1"/>
</dbReference>
<keyword evidence="4" id="KW-1185">Reference proteome</keyword>
<keyword evidence="2" id="KW-0472">Membrane</keyword>
<keyword evidence="2" id="KW-1133">Transmembrane helix</keyword>
<accession>A0ABP1Q1V3</accession>
<feature type="transmembrane region" description="Helical" evidence="2">
    <location>
        <begin position="146"/>
        <end position="168"/>
    </location>
</feature>
<name>A0ABP1Q1V3_9HEXA</name>
<feature type="region of interest" description="Disordered" evidence="1">
    <location>
        <begin position="65"/>
        <end position="96"/>
    </location>
</feature>
<dbReference type="InterPro" id="IPR024079">
    <property type="entry name" value="MetalloPept_cat_dom_sf"/>
</dbReference>
<organism evidence="3 4">
    <name type="scientific">Orchesella dallaii</name>
    <dbReference type="NCBI Taxonomy" id="48710"/>
    <lineage>
        <taxon>Eukaryota</taxon>
        <taxon>Metazoa</taxon>
        <taxon>Ecdysozoa</taxon>
        <taxon>Arthropoda</taxon>
        <taxon>Hexapoda</taxon>
        <taxon>Collembola</taxon>
        <taxon>Entomobryomorpha</taxon>
        <taxon>Entomobryoidea</taxon>
        <taxon>Orchesellidae</taxon>
        <taxon>Orchesellinae</taxon>
        <taxon>Orchesella</taxon>
    </lineage>
</organism>
<comment type="caution">
    <text evidence="3">The sequence shown here is derived from an EMBL/GenBank/DDBJ whole genome shotgun (WGS) entry which is preliminary data.</text>
</comment>
<evidence type="ECO:0000313" key="3">
    <source>
        <dbReference type="EMBL" id="CAL8086017.1"/>
    </source>
</evidence>
<dbReference type="Gene3D" id="3.40.390.10">
    <property type="entry name" value="Collagenase (Catalytic Domain)"/>
    <property type="match status" value="1"/>
</dbReference>
<dbReference type="InterPro" id="IPR000718">
    <property type="entry name" value="Peptidase_M13"/>
</dbReference>
<evidence type="ECO:0000256" key="2">
    <source>
        <dbReference type="SAM" id="Phobius"/>
    </source>
</evidence>
<dbReference type="EMBL" id="CAXLJM020000019">
    <property type="protein sequence ID" value="CAL8086017.1"/>
    <property type="molecule type" value="Genomic_DNA"/>
</dbReference>
<dbReference type="SUPFAM" id="SSF55486">
    <property type="entry name" value="Metalloproteases ('zincins'), catalytic domain"/>
    <property type="match status" value="1"/>
</dbReference>
<keyword evidence="2" id="KW-0812">Transmembrane</keyword>
<reference evidence="3 4" key="1">
    <citation type="submission" date="2024-08" db="EMBL/GenBank/DDBJ databases">
        <authorList>
            <person name="Cucini C."/>
            <person name="Frati F."/>
        </authorList>
    </citation>
    <scope>NUCLEOTIDE SEQUENCE [LARGE SCALE GENOMIC DNA]</scope>
</reference>
<dbReference type="Proteomes" id="UP001642540">
    <property type="component" value="Unassembled WGS sequence"/>
</dbReference>
<proteinExistence type="predicted"/>
<feature type="compositionally biased region" description="Basic residues" evidence="1">
    <location>
        <begin position="82"/>
        <end position="94"/>
    </location>
</feature>
<evidence type="ECO:0000256" key="1">
    <source>
        <dbReference type="SAM" id="MobiDB-lite"/>
    </source>
</evidence>
<evidence type="ECO:0000313" key="4">
    <source>
        <dbReference type="Proteomes" id="UP001642540"/>
    </source>
</evidence>
<gene>
    <name evidence="3" type="ORF">ODALV1_LOCUS6305</name>
</gene>